<evidence type="ECO:0000256" key="2">
    <source>
        <dbReference type="SAM" id="SignalP"/>
    </source>
</evidence>
<dbReference type="Proteomes" id="UP001280121">
    <property type="component" value="Unassembled WGS sequence"/>
</dbReference>
<keyword evidence="4" id="KW-1185">Reference proteome</keyword>
<comment type="caution">
    <text evidence="3">The sequence shown here is derived from an EMBL/GenBank/DDBJ whole genome shotgun (WGS) entry which is preliminary data.</text>
</comment>
<sequence>MEMKKISCAVLVAAALMSAAMAAETITTAAPAPGPNTAANGAAAALPIFGTLVGATLVSFFASYLQ</sequence>
<evidence type="ECO:0008006" key="5">
    <source>
        <dbReference type="Google" id="ProtNLM"/>
    </source>
</evidence>
<evidence type="ECO:0000256" key="1">
    <source>
        <dbReference type="SAM" id="Phobius"/>
    </source>
</evidence>
<evidence type="ECO:0000313" key="4">
    <source>
        <dbReference type="Proteomes" id="UP001280121"/>
    </source>
</evidence>
<dbReference type="InterPro" id="IPR044702">
    <property type="entry name" value="AGP23/40"/>
</dbReference>
<keyword evidence="1" id="KW-1133">Transmembrane helix</keyword>
<feature type="transmembrane region" description="Helical" evidence="1">
    <location>
        <begin position="46"/>
        <end position="65"/>
    </location>
</feature>
<dbReference type="PANTHER" id="PTHR34672">
    <property type="entry name" value="POLLEN-SPECIFIC ARABINOGALACTA PROTEIN BAN102"/>
    <property type="match status" value="1"/>
</dbReference>
<proteinExistence type="predicted"/>
<keyword evidence="1" id="KW-0472">Membrane</keyword>
<keyword evidence="2" id="KW-0732">Signal</keyword>
<accession>A0AAE0CJB5</accession>
<name>A0AAE0CJB5_9ROSI</name>
<dbReference type="AlphaFoldDB" id="A0AAE0CJB5"/>
<feature type="signal peptide" evidence="2">
    <location>
        <begin position="1"/>
        <end position="22"/>
    </location>
</feature>
<dbReference type="PANTHER" id="PTHR34672:SF2">
    <property type="entry name" value="ARABINOGALACTAN PROTEIN 23"/>
    <property type="match status" value="1"/>
</dbReference>
<evidence type="ECO:0000313" key="3">
    <source>
        <dbReference type="EMBL" id="KAK2653277.1"/>
    </source>
</evidence>
<gene>
    <name evidence="3" type="ORF">Ddye_013133</name>
</gene>
<keyword evidence="1" id="KW-0812">Transmembrane</keyword>
<protein>
    <recommendedName>
        <fullName evidence="5">Arabinogalactan peptide 23-like</fullName>
    </recommendedName>
</protein>
<feature type="chain" id="PRO_5042099979" description="Arabinogalactan peptide 23-like" evidence="2">
    <location>
        <begin position="23"/>
        <end position="66"/>
    </location>
</feature>
<reference evidence="3" key="1">
    <citation type="journal article" date="2023" name="Plant J.">
        <title>Genome sequences and population genomics provide insights into the demographic history, inbreeding, and mutation load of two 'living fossil' tree species of Dipteronia.</title>
        <authorList>
            <person name="Feng Y."/>
            <person name="Comes H.P."/>
            <person name="Chen J."/>
            <person name="Zhu S."/>
            <person name="Lu R."/>
            <person name="Zhang X."/>
            <person name="Li P."/>
            <person name="Qiu J."/>
            <person name="Olsen K.M."/>
            <person name="Qiu Y."/>
        </authorList>
    </citation>
    <scope>NUCLEOTIDE SEQUENCE</scope>
    <source>
        <strain evidence="3">KIB01</strain>
    </source>
</reference>
<organism evidence="3 4">
    <name type="scientific">Dipteronia dyeriana</name>
    <dbReference type="NCBI Taxonomy" id="168575"/>
    <lineage>
        <taxon>Eukaryota</taxon>
        <taxon>Viridiplantae</taxon>
        <taxon>Streptophyta</taxon>
        <taxon>Embryophyta</taxon>
        <taxon>Tracheophyta</taxon>
        <taxon>Spermatophyta</taxon>
        <taxon>Magnoliopsida</taxon>
        <taxon>eudicotyledons</taxon>
        <taxon>Gunneridae</taxon>
        <taxon>Pentapetalae</taxon>
        <taxon>rosids</taxon>
        <taxon>malvids</taxon>
        <taxon>Sapindales</taxon>
        <taxon>Sapindaceae</taxon>
        <taxon>Hippocastanoideae</taxon>
        <taxon>Acereae</taxon>
        <taxon>Dipteronia</taxon>
    </lineage>
</organism>
<dbReference type="EMBL" id="JANJYI010000004">
    <property type="protein sequence ID" value="KAK2653277.1"/>
    <property type="molecule type" value="Genomic_DNA"/>
</dbReference>